<organism evidence="2 3">
    <name type="scientific">Lactococcus cremoris subsp. tructae</name>
    <dbReference type="NCBI Taxonomy" id="542833"/>
    <lineage>
        <taxon>Bacteria</taxon>
        <taxon>Bacillati</taxon>
        <taxon>Bacillota</taxon>
        <taxon>Bacilli</taxon>
        <taxon>Lactobacillales</taxon>
        <taxon>Streptococcaceae</taxon>
        <taxon>Lactococcus</taxon>
    </lineage>
</organism>
<dbReference type="Proteomes" id="UP000218711">
    <property type="component" value="Unassembled WGS sequence"/>
</dbReference>
<reference evidence="2 3" key="1">
    <citation type="submission" date="2014-12" db="EMBL/GenBank/DDBJ databases">
        <title>Draft genome sequences of 10 type strains of Lactococcus.</title>
        <authorList>
            <person name="Sun Z."/>
            <person name="Zhong Z."/>
            <person name="Liu W."/>
            <person name="Zhang W."/>
            <person name="Zhang H."/>
        </authorList>
    </citation>
    <scope>NUCLEOTIDE SEQUENCE [LARGE SCALE GENOMIC DNA]</scope>
    <source>
        <strain evidence="2 3">DSM 21502</strain>
    </source>
</reference>
<name>A0A2A5SX12_LACLC</name>
<dbReference type="EMBL" id="JXKC01000001">
    <property type="protein sequence ID" value="PCS20480.1"/>
    <property type="molecule type" value="Genomic_DNA"/>
</dbReference>
<evidence type="ECO:0000313" key="2">
    <source>
        <dbReference type="EMBL" id="PCS20480.1"/>
    </source>
</evidence>
<evidence type="ECO:0000313" key="3">
    <source>
        <dbReference type="Proteomes" id="UP000218711"/>
    </source>
</evidence>
<keyword evidence="1" id="KW-0812">Transmembrane</keyword>
<keyword evidence="1" id="KW-1133">Transmembrane helix</keyword>
<proteinExistence type="predicted"/>
<accession>A0A2A5SX12</accession>
<feature type="transmembrane region" description="Helical" evidence="1">
    <location>
        <begin position="6"/>
        <end position="25"/>
    </location>
</feature>
<comment type="caution">
    <text evidence="2">The sequence shown here is derived from an EMBL/GenBank/DDBJ whole genome shotgun (WGS) entry which is preliminary data.</text>
</comment>
<evidence type="ECO:0000256" key="1">
    <source>
        <dbReference type="SAM" id="Phobius"/>
    </source>
</evidence>
<gene>
    <name evidence="2" type="ORF">RU92_GL000128</name>
</gene>
<keyword evidence="1" id="KW-0472">Membrane</keyword>
<protein>
    <submittedName>
        <fullName evidence="2">Uncharacterized protein</fullName>
    </submittedName>
</protein>
<sequence length="40" mass="4786">MKKKAPIFVIFNLYILQKFVYQLIFSIKVKKPALRLTQCL</sequence>
<dbReference type="AlphaFoldDB" id="A0A2A5SX12"/>